<dbReference type="SUPFAM" id="SSF48452">
    <property type="entry name" value="TPR-like"/>
    <property type="match status" value="1"/>
</dbReference>
<accession>A0ABW5UVW6</accession>
<comment type="similarity">
    <text evidence="2">Belongs to the CpoB family.</text>
</comment>
<dbReference type="InterPro" id="IPR039565">
    <property type="entry name" value="BamD-like"/>
</dbReference>
<dbReference type="Pfam" id="PF16331">
    <property type="entry name" value="TolA_bind_tri"/>
    <property type="match status" value="1"/>
</dbReference>
<feature type="coiled-coil region" evidence="2">
    <location>
        <begin position="37"/>
        <end position="92"/>
    </location>
</feature>
<dbReference type="Pfam" id="PF13525">
    <property type="entry name" value="YfiO"/>
    <property type="match status" value="1"/>
</dbReference>
<dbReference type="EMBL" id="JBHUMV010000011">
    <property type="protein sequence ID" value="MFD2756517.1"/>
    <property type="molecule type" value="Genomic_DNA"/>
</dbReference>
<name>A0ABW5UVW6_9BURK</name>
<feature type="domain" description="Outer membrane lipoprotein BamD-like" evidence="3">
    <location>
        <begin position="132"/>
        <end position="253"/>
    </location>
</feature>
<keyword evidence="2" id="KW-0574">Periplasm</keyword>
<evidence type="ECO:0000313" key="5">
    <source>
        <dbReference type="EMBL" id="MFD2756517.1"/>
    </source>
</evidence>
<feature type="signal peptide" evidence="2">
    <location>
        <begin position="1"/>
        <end position="32"/>
    </location>
</feature>
<dbReference type="NCBIfam" id="TIGR02795">
    <property type="entry name" value="tol_pal_ybgF"/>
    <property type="match status" value="1"/>
</dbReference>
<keyword evidence="2" id="KW-0131">Cell cycle</keyword>
<dbReference type="InterPro" id="IPR034706">
    <property type="entry name" value="CpoB"/>
</dbReference>
<proteinExistence type="inferred from homology"/>
<sequence precursor="true">MMKQASLILRHVSLRPLLAAGLLAGYAVSSQAALFGDDEARRAIIELRQRLDSLQQSQEQTRRSLLDLQSQIEMLKADQAKLRGQNEQLMRDSAELQRGQKDLAKGMDERLRQFEPTPVNVDGQEFNADPNEKREYEDALAQFRSGKFPEAGAAFAAFLRQWPKSGYTPSARFWLGNSQYATRDYKNAIGNFRSILTNAPMHARAPEAALSIANCQVELKDTKAARKTLEELIQAYPNSEAAANAKSRLATLK</sequence>
<keyword evidence="2" id="KW-0175">Coiled coil</keyword>
<evidence type="ECO:0000259" key="3">
    <source>
        <dbReference type="Pfam" id="PF13525"/>
    </source>
</evidence>
<keyword evidence="2" id="KW-0132">Cell division</keyword>
<dbReference type="InterPro" id="IPR032519">
    <property type="entry name" value="YbgF_tri"/>
</dbReference>
<dbReference type="HAMAP" id="MF_02066">
    <property type="entry name" value="CpoB"/>
    <property type="match status" value="1"/>
</dbReference>
<evidence type="ECO:0000256" key="1">
    <source>
        <dbReference type="ARBA" id="ARBA00022729"/>
    </source>
</evidence>
<protein>
    <recommendedName>
        <fullName evidence="2">Cell division coordinator CpoB</fullName>
    </recommendedName>
</protein>
<dbReference type="Gene3D" id="1.20.5.110">
    <property type="match status" value="1"/>
</dbReference>
<keyword evidence="1 2" id="KW-0732">Signal</keyword>
<organism evidence="5 6">
    <name type="scientific">Comamonas terrae</name>
    <dbReference type="NCBI Taxonomy" id="673548"/>
    <lineage>
        <taxon>Bacteria</taxon>
        <taxon>Pseudomonadati</taxon>
        <taxon>Pseudomonadota</taxon>
        <taxon>Betaproteobacteria</taxon>
        <taxon>Burkholderiales</taxon>
        <taxon>Comamonadaceae</taxon>
        <taxon>Comamonas</taxon>
    </lineage>
</organism>
<keyword evidence="6" id="KW-1185">Reference proteome</keyword>
<dbReference type="RefSeq" id="WP_066470793.1">
    <property type="nucleotide sequence ID" value="NZ_BCNT01000001.1"/>
</dbReference>
<dbReference type="InterPro" id="IPR014162">
    <property type="entry name" value="CpoB_C"/>
</dbReference>
<dbReference type="Proteomes" id="UP001597463">
    <property type="component" value="Unassembled WGS sequence"/>
</dbReference>
<comment type="caution">
    <text evidence="5">The sequence shown here is derived from an EMBL/GenBank/DDBJ whole genome shotgun (WGS) entry which is preliminary data.</text>
</comment>
<reference evidence="6" key="1">
    <citation type="journal article" date="2019" name="Int. J. Syst. Evol. Microbiol.">
        <title>The Global Catalogue of Microorganisms (GCM) 10K type strain sequencing project: providing services to taxonomists for standard genome sequencing and annotation.</title>
        <authorList>
            <consortium name="The Broad Institute Genomics Platform"/>
            <consortium name="The Broad Institute Genome Sequencing Center for Infectious Disease"/>
            <person name="Wu L."/>
            <person name="Ma J."/>
        </authorList>
    </citation>
    <scope>NUCLEOTIDE SEQUENCE [LARGE SCALE GENOMIC DNA]</scope>
    <source>
        <strain evidence="6">TISTR 1906</strain>
    </source>
</reference>
<evidence type="ECO:0000313" key="6">
    <source>
        <dbReference type="Proteomes" id="UP001597463"/>
    </source>
</evidence>
<dbReference type="InterPro" id="IPR011990">
    <property type="entry name" value="TPR-like_helical_dom_sf"/>
</dbReference>
<comment type="subcellular location">
    <subcellularLocation>
        <location evidence="2">Periplasm</location>
    </subcellularLocation>
</comment>
<evidence type="ECO:0000256" key="2">
    <source>
        <dbReference type="HAMAP-Rule" id="MF_02066"/>
    </source>
</evidence>
<evidence type="ECO:0000259" key="4">
    <source>
        <dbReference type="Pfam" id="PF16331"/>
    </source>
</evidence>
<comment type="function">
    <text evidence="2">Mediates coordination of peptidoglycan synthesis and outer membrane constriction during cell division.</text>
</comment>
<gene>
    <name evidence="5" type="primary">ybgF</name>
    <name evidence="2" type="synonym">cpoB</name>
    <name evidence="5" type="ORF">ACFSW6_20785</name>
</gene>
<dbReference type="Gene3D" id="1.25.40.10">
    <property type="entry name" value="Tetratricopeptide repeat domain"/>
    <property type="match status" value="1"/>
</dbReference>
<feature type="domain" description="YbgF trimerisation" evidence="4">
    <location>
        <begin position="47"/>
        <end position="119"/>
    </location>
</feature>
<feature type="chain" id="PRO_5044931500" description="Cell division coordinator CpoB" evidence="2">
    <location>
        <begin position="33"/>
        <end position="253"/>
    </location>
</feature>